<evidence type="ECO:0000256" key="4">
    <source>
        <dbReference type="ARBA" id="ARBA00023002"/>
    </source>
</evidence>
<dbReference type="InterPro" id="IPR001128">
    <property type="entry name" value="Cyt_P450"/>
</dbReference>
<name>A0A316UMQ4_9BASI</name>
<dbReference type="EMBL" id="KZ819681">
    <property type="protein sequence ID" value="PWN24455.1"/>
    <property type="molecule type" value="Genomic_DNA"/>
</dbReference>
<dbReference type="GO" id="GO:0004497">
    <property type="term" value="F:monooxygenase activity"/>
    <property type="evidence" value="ECO:0007669"/>
    <property type="project" value="UniProtKB-KW"/>
</dbReference>
<dbReference type="AlphaFoldDB" id="A0A316UMQ4"/>
<evidence type="ECO:0000256" key="6">
    <source>
        <dbReference type="ARBA" id="ARBA00039038"/>
    </source>
</evidence>
<dbReference type="Gene3D" id="1.10.630.10">
    <property type="entry name" value="Cytochrome P450"/>
    <property type="match status" value="1"/>
</dbReference>
<dbReference type="GO" id="GO:0000249">
    <property type="term" value="F:C-22 sterol desaturase (NADPH) activity"/>
    <property type="evidence" value="ECO:0007669"/>
    <property type="project" value="UniProtKB-EC"/>
</dbReference>
<dbReference type="GO" id="GO:0016125">
    <property type="term" value="P:sterol metabolic process"/>
    <property type="evidence" value="ECO:0007669"/>
    <property type="project" value="TreeGrafter"/>
</dbReference>
<evidence type="ECO:0000313" key="10">
    <source>
        <dbReference type="Proteomes" id="UP000245884"/>
    </source>
</evidence>
<reference evidence="9 10" key="1">
    <citation type="journal article" date="2018" name="Mol. Biol. Evol.">
        <title>Broad Genomic Sampling Reveals a Smut Pathogenic Ancestry of the Fungal Clade Ustilaginomycotina.</title>
        <authorList>
            <person name="Kijpornyongpan T."/>
            <person name="Mondo S.J."/>
            <person name="Barry K."/>
            <person name="Sandor L."/>
            <person name="Lee J."/>
            <person name="Lipzen A."/>
            <person name="Pangilinan J."/>
            <person name="LaButti K."/>
            <person name="Hainaut M."/>
            <person name="Henrissat B."/>
            <person name="Grigoriev I.V."/>
            <person name="Spatafora J.W."/>
            <person name="Aime M.C."/>
        </authorList>
    </citation>
    <scope>NUCLEOTIDE SEQUENCE [LARGE SCALE GENOMIC DNA]</scope>
    <source>
        <strain evidence="9 10">MCA 5214</strain>
    </source>
</reference>
<comment type="similarity">
    <text evidence="2 8">Belongs to the cytochrome P450 family.</text>
</comment>
<keyword evidence="4 8" id="KW-0560">Oxidoreductase</keyword>
<evidence type="ECO:0000256" key="5">
    <source>
        <dbReference type="ARBA" id="ARBA00023004"/>
    </source>
</evidence>
<dbReference type="OrthoDB" id="1372046at2759"/>
<dbReference type="PROSITE" id="PS00086">
    <property type="entry name" value="CYTOCHROME_P450"/>
    <property type="match status" value="1"/>
</dbReference>
<accession>A0A316UMQ4</accession>
<dbReference type="Proteomes" id="UP000245884">
    <property type="component" value="Unassembled WGS sequence"/>
</dbReference>
<evidence type="ECO:0000256" key="3">
    <source>
        <dbReference type="ARBA" id="ARBA00022723"/>
    </source>
</evidence>
<dbReference type="STRING" id="1569628.A0A316UMQ4"/>
<dbReference type="GO" id="GO:0020037">
    <property type="term" value="F:heme binding"/>
    <property type="evidence" value="ECO:0007669"/>
    <property type="project" value="InterPro"/>
</dbReference>
<keyword evidence="8" id="KW-0503">Monooxygenase</keyword>
<dbReference type="FunFam" id="1.10.630.10:FF:000021">
    <property type="entry name" value="Cytochrome P450 61"/>
    <property type="match status" value="1"/>
</dbReference>
<dbReference type="InterPro" id="IPR036396">
    <property type="entry name" value="Cyt_P450_sf"/>
</dbReference>
<dbReference type="InterPro" id="IPR017972">
    <property type="entry name" value="Cyt_P450_CS"/>
</dbReference>
<protein>
    <recommendedName>
        <fullName evidence="6">sterol 22-desaturase</fullName>
        <ecNumber evidence="6">1.14.19.41</ecNumber>
    </recommendedName>
</protein>
<organism evidence="9 10">
    <name type="scientific">Jaminaea rosea</name>
    <dbReference type="NCBI Taxonomy" id="1569628"/>
    <lineage>
        <taxon>Eukaryota</taxon>
        <taxon>Fungi</taxon>
        <taxon>Dikarya</taxon>
        <taxon>Basidiomycota</taxon>
        <taxon>Ustilaginomycotina</taxon>
        <taxon>Exobasidiomycetes</taxon>
        <taxon>Microstromatales</taxon>
        <taxon>Microstromatales incertae sedis</taxon>
        <taxon>Jaminaea</taxon>
    </lineage>
</organism>
<evidence type="ECO:0000256" key="1">
    <source>
        <dbReference type="ARBA" id="ARBA00001971"/>
    </source>
</evidence>
<keyword evidence="10" id="KW-1185">Reference proteome</keyword>
<comment type="cofactor">
    <cofactor evidence="1 7">
        <name>heme</name>
        <dbReference type="ChEBI" id="CHEBI:30413"/>
    </cofactor>
</comment>
<dbReference type="GO" id="GO:0005506">
    <property type="term" value="F:iron ion binding"/>
    <property type="evidence" value="ECO:0007669"/>
    <property type="project" value="InterPro"/>
</dbReference>
<dbReference type="PANTHER" id="PTHR24286">
    <property type="entry name" value="CYTOCHROME P450 26"/>
    <property type="match status" value="1"/>
</dbReference>
<keyword evidence="7 8" id="KW-0349">Heme</keyword>
<keyword evidence="3 7" id="KW-0479">Metal-binding</keyword>
<dbReference type="GeneID" id="37030744"/>
<dbReference type="PANTHER" id="PTHR24286:SF228">
    <property type="entry name" value="C-22 STEROL DESATURASE ERG5"/>
    <property type="match status" value="1"/>
</dbReference>
<gene>
    <name evidence="9" type="ORF">BDZ90DRAFT_276357</name>
</gene>
<dbReference type="RefSeq" id="XP_025359067.1">
    <property type="nucleotide sequence ID" value="XM_025508921.1"/>
</dbReference>
<evidence type="ECO:0000256" key="7">
    <source>
        <dbReference type="PIRSR" id="PIRSR602403-1"/>
    </source>
</evidence>
<sequence>MASVLKSFKANAASAPTGASTFFNANASSSTSSSSLLGSSTLAKLSPYLDYLSLPSLKGASATSTLFTLLAIAATILVLEQIQYRQKKRGLPGAKWTIPIIGKFTDSLHPSLEKYQAGWNSGPLSVASVFNIFIVVASSTEHTRKILNSPTYAEPCLVASAKKVLSPDNWVFLNGKAHVDYRKGLNTLFTRKALGIYLGIQESIYKQHFSSWMNDPCPTPQRYMMKFRDLNMDTSLRVFCGDYIPEEGAKQVSDNYWLITVALELVNFPFAFPGTKVYNAIKARKMAMKWFELTARESKKRMAAGGDVTCLTDAWIKAMIDARAAKDNADLEPEQRRLLVRDFSDREIGMVLLSFLFASQDAMSSGVTYLFQHMADRPDILRKVREEQYRIRGDDVNAPLTLEQVEEMEYTRVVVKESLRLKPPVIMVPYVAHKEFPIDKNYNAPKGSMVIPSFWNSLHDPEVYPNPDDFIPERWLAGPDSPAERNPKNWLVFGSGPHNCIGQQYALIHLTAVLGSAAVTMDWEHQVTPLSEEVEVIATIFPKDGALMKFRPRAAPVPGTSPEVAAAA</sequence>
<dbReference type="Pfam" id="PF00067">
    <property type="entry name" value="p450"/>
    <property type="match status" value="1"/>
</dbReference>
<dbReference type="EC" id="1.14.19.41" evidence="6"/>
<proteinExistence type="inferred from homology"/>
<evidence type="ECO:0000256" key="2">
    <source>
        <dbReference type="ARBA" id="ARBA00010617"/>
    </source>
</evidence>
<dbReference type="PRINTS" id="PR00385">
    <property type="entry name" value="P450"/>
</dbReference>
<dbReference type="PRINTS" id="PR00465">
    <property type="entry name" value="EP450IV"/>
</dbReference>
<evidence type="ECO:0000256" key="8">
    <source>
        <dbReference type="RuleBase" id="RU000461"/>
    </source>
</evidence>
<keyword evidence="5 7" id="KW-0408">Iron</keyword>
<dbReference type="InterPro" id="IPR002403">
    <property type="entry name" value="Cyt_P450_E_grp-IV"/>
</dbReference>
<dbReference type="CDD" id="cd11082">
    <property type="entry name" value="CYP61_CYP710"/>
    <property type="match status" value="1"/>
</dbReference>
<feature type="binding site" description="axial binding residue" evidence="7">
    <location>
        <position position="500"/>
    </location>
    <ligand>
        <name>heme</name>
        <dbReference type="ChEBI" id="CHEBI:30413"/>
    </ligand>
    <ligandPart>
        <name>Fe</name>
        <dbReference type="ChEBI" id="CHEBI:18248"/>
    </ligandPart>
</feature>
<dbReference type="SUPFAM" id="SSF48264">
    <property type="entry name" value="Cytochrome P450"/>
    <property type="match status" value="1"/>
</dbReference>
<evidence type="ECO:0000313" key="9">
    <source>
        <dbReference type="EMBL" id="PWN24455.1"/>
    </source>
</evidence>